<evidence type="ECO:0000313" key="8">
    <source>
        <dbReference type="Proteomes" id="UP000039865"/>
    </source>
</evidence>
<sequence length="155" mass="17380">MEFQSDQNDELIIRLSDIDGQQGDEAFVTMCKSKSQSVSNRNELKRPRMRSSQMSGFSYNTSRTSSAIFTAQSFTFDEEELGIYPRLLTCPHCFQSGISIVKLQNSRMAYTASGVCCLLGCWAGCQCIPLCLENFKESVHSCRSCGEIISKVRNQ</sequence>
<dbReference type="GO" id="GO:0016020">
    <property type="term" value="C:membrane"/>
    <property type="evidence" value="ECO:0007669"/>
    <property type="project" value="UniProtKB-SubCell"/>
</dbReference>
<dbReference type="InterPro" id="IPR006629">
    <property type="entry name" value="LITAF"/>
</dbReference>
<comment type="similarity">
    <text evidence="2">Belongs to the CDIP1/LITAF family.</text>
</comment>
<evidence type="ECO:0000256" key="3">
    <source>
        <dbReference type="ARBA" id="ARBA00022723"/>
    </source>
</evidence>
<dbReference type="Pfam" id="PF10601">
    <property type="entry name" value="zf-LITAF-like"/>
    <property type="match status" value="1"/>
</dbReference>
<evidence type="ECO:0000256" key="4">
    <source>
        <dbReference type="ARBA" id="ARBA00022833"/>
    </source>
</evidence>
<feature type="domain" description="LITAF" evidence="6">
    <location>
        <begin position="70"/>
        <end position="154"/>
    </location>
</feature>
<keyword evidence="3" id="KW-0479">Metal-binding</keyword>
<evidence type="ECO:0000259" key="6">
    <source>
        <dbReference type="PROSITE" id="PS51837"/>
    </source>
</evidence>
<dbReference type="SMART" id="SM00714">
    <property type="entry name" value="LITAF"/>
    <property type="match status" value="1"/>
</dbReference>
<accession>A0A078B0P6</accession>
<proteinExistence type="inferred from homology"/>
<evidence type="ECO:0000256" key="5">
    <source>
        <dbReference type="ARBA" id="ARBA00023136"/>
    </source>
</evidence>
<evidence type="ECO:0000256" key="2">
    <source>
        <dbReference type="ARBA" id="ARBA00005975"/>
    </source>
</evidence>
<dbReference type="InterPro" id="IPR037519">
    <property type="entry name" value="LITAF_fam"/>
</dbReference>
<dbReference type="PANTHER" id="PTHR23292:SF6">
    <property type="entry name" value="FI16602P1-RELATED"/>
    <property type="match status" value="1"/>
</dbReference>
<dbReference type="PROSITE" id="PS51837">
    <property type="entry name" value="LITAF"/>
    <property type="match status" value="1"/>
</dbReference>
<evidence type="ECO:0000313" key="7">
    <source>
        <dbReference type="EMBL" id="CDW86688.1"/>
    </source>
</evidence>
<dbReference type="GO" id="GO:0008270">
    <property type="term" value="F:zinc ion binding"/>
    <property type="evidence" value="ECO:0007669"/>
    <property type="project" value="TreeGrafter"/>
</dbReference>
<dbReference type="OrthoDB" id="4713066at2759"/>
<keyword evidence="8" id="KW-1185">Reference proteome</keyword>
<reference evidence="7 8" key="1">
    <citation type="submission" date="2014-06" db="EMBL/GenBank/DDBJ databases">
        <authorList>
            <person name="Swart Estienne"/>
        </authorList>
    </citation>
    <scope>NUCLEOTIDE SEQUENCE [LARGE SCALE GENOMIC DNA]</scope>
    <source>
        <strain evidence="7 8">130c</strain>
    </source>
</reference>
<name>A0A078B0P6_STYLE</name>
<dbReference type="InParanoid" id="A0A078B0P6"/>
<evidence type="ECO:0000256" key="1">
    <source>
        <dbReference type="ARBA" id="ARBA00004170"/>
    </source>
</evidence>
<dbReference type="AlphaFoldDB" id="A0A078B0P6"/>
<comment type="subcellular location">
    <subcellularLocation>
        <location evidence="1">Membrane</location>
        <topology evidence="1">Peripheral membrane protein</topology>
    </subcellularLocation>
</comment>
<organism evidence="7 8">
    <name type="scientific">Stylonychia lemnae</name>
    <name type="common">Ciliate</name>
    <dbReference type="NCBI Taxonomy" id="5949"/>
    <lineage>
        <taxon>Eukaryota</taxon>
        <taxon>Sar</taxon>
        <taxon>Alveolata</taxon>
        <taxon>Ciliophora</taxon>
        <taxon>Intramacronucleata</taxon>
        <taxon>Spirotrichea</taxon>
        <taxon>Stichotrichia</taxon>
        <taxon>Sporadotrichida</taxon>
        <taxon>Oxytrichidae</taxon>
        <taxon>Stylonychinae</taxon>
        <taxon>Stylonychia</taxon>
    </lineage>
</organism>
<dbReference type="EMBL" id="CCKQ01014887">
    <property type="protein sequence ID" value="CDW86688.1"/>
    <property type="molecule type" value="Genomic_DNA"/>
</dbReference>
<dbReference type="PANTHER" id="PTHR23292">
    <property type="entry name" value="LIPOPOLYSACCHARIDE-INDUCED TUMOR NECROSIS FACTOR-ALPHA FACTOR"/>
    <property type="match status" value="1"/>
</dbReference>
<dbReference type="Proteomes" id="UP000039865">
    <property type="component" value="Unassembled WGS sequence"/>
</dbReference>
<gene>
    <name evidence="7" type="primary">Contig19132.g20291</name>
    <name evidence="7" type="ORF">STYLEM_15786</name>
</gene>
<keyword evidence="5" id="KW-0472">Membrane</keyword>
<protein>
    <recommendedName>
        <fullName evidence="6">LITAF domain-containing protein</fullName>
    </recommendedName>
</protein>
<keyword evidence="4" id="KW-0862">Zinc</keyword>